<dbReference type="GO" id="GO:0030694">
    <property type="term" value="C:bacterial-type flagellum basal body, rod"/>
    <property type="evidence" value="ECO:0007669"/>
    <property type="project" value="UniProtKB-UniRule"/>
</dbReference>
<comment type="similarity">
    <text evidence="2 4">Belongs to the flagella basal body rod proteins family.</text>
</comment>
<dbReference type="InterPro" id="IPR053967">
    <property type="entry name" value="LlgE_F_G-like_D1"/>
</dbReference>
<reference evidence="9 10" key="1">
    <citation type="submission" date="2017-04" db="EMBL/GenBank/DDBJ databases">
        <authorList>
            <person name="Afonso C.L."/>
            <person name="Miller P.J."/>
            <person name="Scott M.A."/>
            <person name="Spackman E."/>
            <person name="Goraichik I."/>
            <person name="Dimitrov K.M."/>
            <person name="Suarez D.L."/>
            <person name="Swayne D.E."/>
        </authorList>
    </citation>
    <scope>NUCLEOTIDE SEQUENCE [LARGE SCALE GENOMIC DNA]</scope>
    <source>
        <strain evidence="9 10">DSM 23236</strain>
    </source>
</reference>
<dbReference type="InterPro" id="IPR011491">
    <property type="entry name" value="FlgE_D2"/>
</dbReference>
<dbReference type="SUPFAM" id="SSF117143">
    <property type="entry name" value="Flagellar hook protein flgE"/>
    <property type="match status" value="1"/>
</dbReference>
<keyword evidence="10" id="KW-1185">Reference proteome</keyword>
<dbReference type="EMBL" id="FWXD01000018">
    <property type="protein sequence ID" value="SMC27673.1"/>
    <property type="molecule type" value="Genomic_DNA"/>
</dbReference>
<dbReference type="AlphaFoldDB" id="A0A1W1XUN6"/>
<dbReference type="InterPro" id="IPR037925">
    <property type="entry name" value="FlgE/F/G-like"/>
</dbReference>
<proteinExistence type="inferred from homology"/>
<dbReference type="Pfam" id="PF07559">
    <property type="entry name" value="FlgE_D2"/>
    <property type="match status" value="1"/>
</dbReference>
<evidence type="ECO:0000259" key="8">
    <source>
        <dbReference type="Pfam" id="PF22692"/>
    </source>
</evidence>
<evidence type="ECO:0000256" key="4">
    <source>
        <dbReference type="RuleBase" id="RU362116"/>
    </source>
</evidence>
<evidence type="ECO:0000259" key="5">
    <source>
        <dbReference type="Pfam" id="PF00460"/>
    </source>
</evidence>
<dbReference type="InterPro" id="IPR012836">
    <property type="entry name" value="FlgF"/>
</dbReference>
<comment type="subcellular location">
    <subcellularLocation>
        <location evidence="1 4">Bacterial flagellum basal body</location>
    </subcellularLocation>
</comment>
<dbReference type="NCBIfam" id="TIGR02490">
    <property type="entry name" value="flgF"/>
    <property type="match status" value="1"/>
</dbReference>
<feature type="domain" description="Flagellar hook protein FlgE/F/G-like D1" evidence="8">
    <location>
        <begin position="86"/>
        <end position="123"/>
    </location>
</feature>
<evidence type="ECO:0000256" key="1">
    <source>
        <dbReference type="ARBA" id="ARBA00004117"/>
    </source>
</evidence>
<dbReference type="RefSeq" id="WP_084091560.1">
    <property type="nucleotide sequence ID" value="NZ_FWXD01000018.1"/>
</dbReference>
<dbReference type="GO" id="GO:0071978">
    <property type="term" value="P:bacterial-type flagellum-dependent swarming motility"/>
    <property type="evidence" value="ECO:0007669"/>
    <property type="project" value="TreeGrafter"/>
</dbReference>
<dbReference type="Proteomes" id="UP000192761">
    <property type="component" value="Unassembled WGS sequence"/>
</dbReference>
<dbReference type="STRING" id="1121001.SAMN02745857_02932"/>
<evidence type="ECO:0000256" key="3">
    <source>
        <dbReference type="ARBA" id="ARBA00023143"/>
    </source>
</evidence>
<feature type="domain" description="Flagellar basal-body/hook protein C-terminal" evidence="6">
    <location>
        <begin position="348"/>
        <end position="390"/>
    </location>
</feature>
<dbReference type="InterPro" id="IPR001444">
    <property type="entry name" value="Flag_bb_rod_N"/>
</dbReference>
<protein>
    <recommendedName>
        <fullName evidence="4">Flagellar basal-body rod protein FlgF</fullName>
    </recommendedName>
</protein>
<dbReference type="PANTHER" id="PTHR30435:SF19">
    <property type="entry name" value="FLAGELLAR BASAL-BODY ROD PROTEIN FLGG"/>
    <property type="match status" value="1"/>
</dbReference>
<evidence type="ECO:0000256" key="2">
    <source>
        <dbReference type="ARBA" id="ARBA00009677"/>
    </source>
</evidence>
<feature type="domain" description="Flagellar basal body rod protein N-terminal" evidence="5">
    <location>
        <begin position="5"/>
        <end position="35"/>
    </location>
</feature>
<dbReference type="InterPro" id="IPR010930">
    <property type="entry name" value="Flg_bb/hook_C_dom"/>
</dbReference>
<dbReference type="Pfam" id="PF22692">
    <property type="entry name" value="LlgE_F_G_D1"/>
    <property type="match status" value="1"/>
</dbReference>
<dbReference type="InterPro" id="IPR020013">
    <property type="entry name" value="Flagellar_FlgE/F/G"/>
</dbReference>
<evidence type="ECO:0000313" key="9">
    <source>
        <dbReference type="EMBL" id="SMC27673.1"/>
    </source>
</evidence>
<gene>
    <name evidence="9" type="ORF">SAMN02745857_02932</name>
</gene>
<keyword evidence="9" id="KW-0969">Cilium</keyword>
<name>A0A1W1XUN6_9NEIS</name>
<keyword evidence="9" id="KW-0282">Flagellum</keyword>
<evidence type="ECO:0000313" key="10">
    <source>
        <dbReference type="Proteomes" id="UP000192761"/>
    </source>
</evidence>
<dbReference type="OrthoDB" id="8578401at2"/>
<accession>A0A1W1XUN6</accession>
<dbReference type="Pfam" id="PF06429">
    <property type="entry name" value="Flg_bbr_C"/>
    <property type="match status" value="1"/>
</dbReference>
<sequence>MLGTIYIGMSGLDSYSRGLKTISNNVTNLNTPGFKTGHLQFTDMFYQGEDANTGTHQHAQGVSTLNTSLNFAAGDFRNTGNPLDVAIDGRGFFVLRDEHGNITYTKAGQFEFNDQGILVNRVGGEKVMGFGSNGQLQEISLAGVNSSKPKASASVVFKGNLSSGDSDHTINNVSVFDNAGKEHVLKILFNNKVEDAATGEVKWDVTISEDGASPTTGNVKFKNSLPVIGSDSVSMTFSPVGVTASTVVFKLGSDVTGYSLGADSSLAVNTKDGYGVGTVTGQSFDEEGKLVLKYSNGQTDKPFQLAMARFDSFDSLQQIGNNQFSIADLDQVRYGVAGKGQETIKTSSVEISNVDLSQEFSDLILMQRGYQASSQMVSAANEMIQQLLEMKGR</sequence>
<comment type="subunit">
    <text evidence="4">The basal body constitutes a major portion of the flagellar organelle and consists of five rings (E,L,P,S, and M) mounted on a central rod. The rod consists of about 26 subunits of FlgG in the distal portion, and FlgB, FlgC and FlgF are thought to build up the proximal portion of the rod with about 6 subunits each.</text>
</comment>
<keyword evidence="9" id="KW-0966">Cell projection</keyword>
<keyword evidence="3 4" id="KW-0975">Bacterial flagellum</keyword>
<evidence type="ECO:0000259" key="7">
    <source>
        <dbReference type="Pfam" id="PF07559"/>
    </source>
</evidence>
<dbReference type="NCBIfam" id="TIGR03506">
    <property type="entry name" value="FlgEFG_subfam"/>
    <property type="match status" value="1"/>
</dbReference>
<feature type="domain" description="Flagellar hook protein FlgE D2" evidence="7">
    <location>
        <begin position="171"/>
        <end position="331"/>
    </location>
</feature>
<dbReference type="PANTHER" id="PTHR30435">
    <property type="entry name" value="FLAGELLAR PROTEIN"/>
    <property type="match status" value="1"/>
</dbReference>
<organism evidence="9 10">
    <name type="scientific">Andreprevotia lacus DSM 23236</name>
    <dbReference type="NCBI Taxonomy" id="1121001"/>
    <lineage>
        <taxon>Bacteria</taxon>
        <taxon>Pseudomonadati</taxon>
        <taxon>Pseudomonadota</taxon>
        <taxon>Betaproteobacteria</taxon>
        <taxon>Neisseriales</taxon>
        <taxon>Chitinibacteraceae</taxon>
        <taxon>Andreprevotia</taxon>
    </lineage>
</organism>
<dbReference type="Pfam" id="PF00460">
    <property type="entry name" value="Flg_bb_rod"/>
    <property type="match status" value="1"/>
</dbReference>
<evidence type="ECO:0000259" key="6">
    <source>
        <dbReference type="Pfam" id="PF06429"/>
    </source>
</evidence>